<feature type="active site" evidence="3 4">
    <location>
        <position position="247"/>
    </location>
</feature>
<feature type="active site" evidence="3 4">
    <location>
        <position position="220"/>
    </location>
</feature>
<feature type="domain" description="CheB-type methylesterase" evidence="8">
    <location>
        <begin position="205"/>
        <end position="418"/>
    </location>
</feature>
<keyword evidence="3" id="KW-0963">Cytoplasm</keyword>
<dbReference type="SMART" id="SM00448">
    <property type="entry name" value="REC"/>
    <property type="match status" value="1"/>
</dbReference>
<dbReference type="SUPFAM" id="SSF52172">
    <property type="entry name" value="CheY-like"/>
    <property type="match status" value="1"/>
</dbReference>
<dbReference type="HOGENOM" id="CLU_000445_51_0_12"/>
<dbReference type="InterPro" id="IPR001789">
    <property type="entry name" value="Sig_transdc_resp-reg_receiver"/>
</dbReference>
<dbReference type="OrthoDB" id="9793421at2"/>
<evidence type="ECO:0000313" key="10">
    <source>
        <dbReference type="Proteomes" id="UP000007383"/>
    </source>
</evidence>
<dbReference type="EC" id="3.5.1.44" evidence="3"/>
<name>H9UMG1_SPIAZ</name>
<dbReference type="CDD" id="cd16432">
    <property type="entry name" value="CheB_Rec"/>
    <property type="match status" value="1"/>
</dbReference>
<evidence type="ECO:0000259" key="7">
    <source>
        <dbReference type="PROSITE" id="PS50110"/>
    </source>
</evidence>
<keyword evidence="1 3" id="KW-0378">Hydrolase</keyword>
<accession>H9UMG1</accession>
<feature type="region of interest" description="Disordered" evidence="6">
    <location>
        <begin position="142"/>
        <end position="190"/>
    </location>
</feature>
<dbReference type="InterPro" id="IPR035909">
    <property type="entry name" value="CheB_C"/>
</dbReference>
<sequence>MDTISVLVVDDSALMRNLITRMIEQSPDMKVVGKAMNGDFALQKIPILKPDIIILDLEMPKMNGLEFLEARRKQGIDVPVIILSSIARKGAKVTMDALAMGAADFVTKPSGSISTDIHVVADQVQALIRAYGGKYARSIGKTIPDPPVGNAETQAGYREAPPAEHISTEKPAPPRTPAADSPAAPPPRQLNRAVEAPRGLEPLQPGTLPKQIDLIVIGISTGGPNALRKMFAAISRDLPVPIVVVQHMPAGFTYEFAKSLDRICPLVVKEAEDGEDLKPGHIYIAPGDTHVQVHAPGSPGGSGASGASDDDPGATGSSRSMGTIRLNREAPENGHRPSADVLFRSAAKQFGNRCLAVIMTGMGRDGAREIGTLYANGAATIGQDPGSCVVYGMPKVAYDAGYLYQQVPLSHMADTIAAITADPQSLA</sequence>
<dbReference type="PROSITE" id="PS50122">
    <property type="entry name" value="CHEB"/>
    <property type="match status" value="1"/>
</dbReference>
<feature type="active site" evidence="3 4">
    <location>
        <position position="365"/>
    </location>
</feature>
<dbReference type="PANTHER" id="PTHR42872">
    <property type="entry name" value="PROTEIN-GLUTAMATE METHYLESTERASE/PROTEIN-GLUTAMINE GLUTAMINASE"/>
    <property type="match status" value="1"/>
</dbReference>
<dbReference type="PROSITE" id="PS50110">
    <property type="entry name" value="RESPONSE_REGULATORY"/>
    <property type="match status" value="1"/>
</dbReference>
<comment type="domain">
    <text evidence="3">Contains a C-terminal catalytic domain, and an N-terminal region which modulates catalytic activity.</text>
</comment>
<dbReference type="GO" id="GO:0050568">
    <property type="term" value="F:protein-glutamine glutaminase activity"/>
    <property type="evidence" value="ECO:0007669"/>
    <property type="project" value="UniProtKB-UniRule"/>
</dbReference>
<dbReference type="Proteomes" id="UP000007383">
    <property type="component" value="Chromosome"/>
</dbReference>
<gene>
    <name evidence="3" type="primary">cheB</name>
    <name evidence="9" type="ordered locus">Spiaf_2678</name>
</gene>
<dbReference type="KEGG" id="sfc:Spiaf_2678"/>
<dbReference type="InterPro" id="IPR008248">
    <property type="entry name" value="CheB-like"/>
</dbReference>
<evidence type="ECO:0000256" key="2">
    <source>
        <dbReference type="ARBA" id="ARBA00048267"/>
    </source>
</evidence>
<feature type="region of interest" description="Disordered" evidence="6">
    <location>
        <begin position="290"/>
        <end position="337"/>
    </location>
</feature>
<keyword evidence="3 5" id="KW-0597">Phosphoprotein</keyword>
<feature type="modified residue" description="4-aspartylphosphate" evidence="3 5">
    <location>
        <position position="56"/>
    </location>
</feature>
<comment type="similarity">
    <text evidence="3">Belongs to the CheB family.</text>
</comment>
<feature type="domain" description="Response regulatory" evidence="7">
    <location>
        <begin position="5"/>
        <end position="123"/>
    </location>
</feature>
<dbReference type="eggNOG" id="COG2201">
    <property type="taxonomic scope" value="Bacteria"/>
</dbReference>
<dbReference type="PANTHER" id="PTHR42872:SF3">
    <property type="entry name" value="PROTEIN-GLUTAMATE METHYLESTERASE_PROTEIN-GLUTAMINE GLUTAMINASE 1"/>
    <property type="match status" value="1"/>
</dbReference>
<dbReference type="CDD" id="cd17541">
    <property type="entry name" value="REC_CheB-like"/>
    <property type="match status" value="1"/>
</dbReference>
<dbReference type="GO" id="GO:0006935">
    <property type="term" value="P:chemotaxis"/>
    <property type="evidence" value="ECO:0007669"/>
    <property type="project" value="UniProtKB-UniRule"/>
</dbReference>
<proteinExistence type="inferred from homology"/>
<dbReference type="RefSeq" id="WP_014456686.1">
    <property type="nucleotide sequence ID" value="NC_017098.1"/>
</dbReference>
<keyword evidence="10" id="KW-1185">Reference proteome</keyword>
<dbReference type="InterPro" id="IPR011006">
    <property type="entry name" value="CheY-like_superfamily"/>
</dbReference>
<comment type="function">
    <text evidence="3">Involved in chemotaxis. Part of a chemotaxis signal transduction system that modulates chemotaxis in response to various stimuli. Catalyzes the demethylation of specific methylglutamate residues introduced into the chemoreceptors (methyl-accepting chemotaxis proteins or MCP) by CheR. Also mediates the irreversible deamidation of specific glutamine residues to glutamic acid.</text>
</comment>
<dbReference type="AlphaFoldDB" id="H9UMG1"/>
<dbReference type="Pfam" id="PF00072">
    <property type="entry name" value="Response_reg"/>
    <property type="match status" value="1"/>
</dbReference>
<dbReference type="Gene3D" id="3.40.50.180">
    <property type="entry name" value="Methylesterase CheB, C-terminal domain"/>
    <property type="match status" value="1"/>
</dbReference>
<evidence type="ECO:0000259" key="8">
    <source>
        <dbReference type="PROSITE" id="PS50122"/>
    </source>
</evidence>
<evidence type="ECO:0000256" key="5">
    <source>
        <dbReference type="PROSITE-ProRule" id="PRU00169"/>
    </source>
</evidence>
<reference evidence="10" key="1">
    <citation type="journal article" date="2013" name="Stand. Genomic Sci.">
        <title>Complete genome sequence of the halophilic bacterium Spirochaeta africana type strain (Z-7692(T)) from the alkaline Lake Magadi in the East African Rift.</title>
        <authorList>
            <person name="Liolos K."/>
            <person name="Abt B."/>
            <person name="Scheuner C."/>
            <person name="Teshima H."/>
            <person name="Held B."/>
            <person name="Lapidus A."/>
            <person name="Nolan M."/>
            <person name="Lucas S."/>
            <person name="Deshpande S."/>
            <person name="Cheng J.F."/>
            <person name="Tapia R."/>
            <person name="Goodwin L.A."/>
            <person name="Pitluck S."/>
            <person name="Pagani I."/>
            <person name="Ivanova N."/>
            <person name="Mavromatis K."/>
            <person name="Mikhailova N."/>
            <person name="Huntemann M."/>
            <person name="Pati A."/>
            <person name="Chen A."/>
            <person name="Palaniappan K."/>
            <person name="Land M."/>
            <person name="Rohde M."/>
            <person name="Tindall B.J."/>
            <person name="Detter J.C."/>
            <person name="Goker M."/>
            <person name="Bristow J."/>
            <person name="Eisen J.A."/>
            <person name="Markowitz V."/>
            <person name="Hugenholtz P."/>
            <person name="Woyke T."/>
            <person name="Klenk H.P."/>
            <person name="Kyrpides N.C."/>
        </authorList>
    </citation>
    <scope>NUCLEOTIDE SEQUENCE</scope>
    <source>
        <strain evidence="10">ATCC 700263 / DSM 8902 / Z-7692</strain>
    </source>
</reference>
<evidence type="ECO:0000256" key="6">
    <source>
        <dbReference type="SAM" id="MobiDB-lite"/>
    </source>
</evidence>
<dbReference type="GO" id="GO:0000156">
    <property type="term" value="F:phosphorelay response regulator activity"/>
    <property type="evidence" value="ECO:0007669"/>
    <property type="project" value="InterPro"/>
</dbReference>
<dbReference type="PATRIC" id="fig|889378.3.peg.2652"/>
<dbReference type="EC" id="3.1.1.61" evidence="3"/>
<dbReference type="GO" id="GO:0005737">
    <property type="term" value="C:cytoplasm"/>
    <property type="evidence" value="ECO:0007669"/>
    <property type="project" value="UniProtKB-SubCell"/>
</dbReference>
<comment type="catalytic activity">
    <reaction evidence="3">
        <text>L-glutaminyl-[protein] + H2O = L-glutamyl-[protein] + NH4(+)</text>
        <dbReference type="Rhea" id="RHEA:16441"/>
        <dbReference type="Rhea" id="RHEA-COMP:10207"/>
        <dbReference type="Rhea" id="RHEA-COMP:10208"/>
        <dbReference type="ChEBI" id="CHEBI:15377"/>
        <dbReference type="ChEBI" id="CHEBI:28938"/>
        <dbReference type="ChEBI" id="CHEBI:29973"/>
        <dbReference type="ChEBI" id="CHEBI:30011"/>
        <dbReference type="EC" id="3.5.1.44"/>
    </reaction>
</comment>
<dbReference type="SUPFAM" id="SSF52738">
    <property type="entry name" value="Methylesterase CheB, C-terminal domain"/>
    <property type="match status" value="1"/>
</dbReference>
<keyword evidence="3 4" id="KW-0145">Chemotaxis</keyword>
<evidence type="ECO:0000256" key="3">
    <source>
        <dbReference type="HAMAP-Rule" id="MF_00099"/>
    </source>
</evidence>
<dbReference type="HAMAP" id="MF_00099">
    <property type="entry name" value="CheB_chemtxs"/>
    <property type="match status" value="1"/>
</dbReference>
<protein>
    <recommendedName>
        <fullName evidence="3">Protein-glutamate methylesterase/protein-glutamine glutaminase</fullName>
        <ecNumber evidence="3">3.1.1.61</ecNumber>
        <ecNumber evidence="3">3.5.1.44</ecNumber>
    </recommendedName>
</protein>
<dbReference type="GO" id="GO:0008984">
    <property type="term" value="F:protein-glutamate methylesterase activity"/>
    <property type="evidence" value="ECO:0007669"/>
    <property type="project" value="UniProtKB-UniRule"/>
</dbReference>
<evidence type="ECO:0000313" key="9">
    <source>
        <dbReference type="EMBL" id="AFG38704.1"/>
    </source>
</evidence>
<comment type="catalytic activity">
    <reaction evidence="2 3">
        <text>[protein]-L-glutamate 5-O-methyl ester + H2O = L-glutamyl-[protein] + methanol + H(+)</text>
        <dbReference type="Rhea" id="RHEA:23236"/>
        <dbReference type="Rhea" id="RHEA-COMP:10208"/>
        <dbReference type="Rhea" id="RHEA-COMP:10311"/>
        <dbReference type="ChEBI" id="CHEBI:15377"/>
        <dbReference type="ChEBI" id="CHEBI:15378"/>
        <dbReference type="ChEBI" id="CHEBI:17790"/>
        <dbReference type="ChEBI" id="CHEBI:29973"/>
        <dbReference type="ChEBI" id="CHEBI:82795"/>
        <dbReference type="EC" id="3.1.1.61"/>
    </reaction>
</comment>
<evidence type="ECO:0000256" key="1">
    <source>
        <dbReference type="ARBA" id="ARBA00022801"/>
    </source>
</evidence>
<evidence type="ECO:0000256" key="4">
    <source>
        <dbReference type="PROSITE-ProRule" id="PRU00050"/>
    </source>
</evidence>
<dbReference type="Gene3D" id="3.40.50.2300">
    <property type="match status" value="1"/>
</dbReference>
<dbReference type="Pfam" id="PF01339">
    <property type="entry name" value="CheB_methylest"/>
    <property type="match status" value="1"/>
</dbReference>
<feature type="compositionally biased region" description="Basic and acidic residues" evidence="6">
    <location>
        <begin position="326"/>
        <end position="337"/>
    </location>
</feature>
<dbReference type="InterPro" id="IPR000673">
    <property type="entry name" value="Sig_transdc_resp-reg_Me-estase"/>
</dbReference>
<comment type="PTM">
    <text evidence="3">Phosphorylated by CheA. Phosphorylation of the N-terminal regulatory domain activates the methylesterase activity.</text>
</comment>
<dbReference type="STRING" id="889378.Spiaf_2678"/>
<organism evidence="9 10">
    <name type="scientific">Spirochaeta africana (strain ATCC 700263 / DSM 8902 / Z-7692)</name>
    <dbReference type="NCBI Taxonomy" id="889378"/>
    <lineage>
        <taxon>Bacteria</taxon>
        <taxon>Pseudomonadati</taxon>
        <taxon>Spirochaetota</taxon>
        <taxon>Spirochaetia</taxon>
        <taxon>Spirochaetales</taxon>
        <taxon>Spirochaetaceae</taxon>
        <taxon>Spirochaeta</taxon>
    </lineage>
</organism>
<comment type="subcellular location">
    <subcellularLocation>
        <location evidence="3">Cytoplasm</location>
    </subcellularLocation>
</comment>
<dbReference type="EMBL" id="CP003282">
    <property type="protein sequence ID" value="AFG38704.1"/>
    <property type="molecule type" value="Genomic_DNA"/>
</dbReference>